<name>A0A085Z932_9FLAO</name>
<evidence type="ECO:0000313" key="2">
    <source>
        <dbReference type="Proteomes" id="UP000028713"/>
    </source>
</evidence>
<dbReference type="EMBL" id="JPRP01000001">
    <property type="protein sequence ID" value="KFF00946.1"/>
    <property type="molecule type" value="Genomic_DNA"/>
</dbReference>
<dbReference type="AlphaFoldDB" id="A0A085Z932"/>
<comment type="caution">
    <text evidence="1">The sequence shown here is derived from an EMBL/GenBank/DDBJ whole genome shotgun (WGS) entry which is preliminary data.</text>
</comment>
<dbReference type="Proteomes" id="UP000028713">
    <property type="component" value="Unassembled WGS sequence"/>
</dbReference>
<keyword evidence="2" id="KW-1185">Reference proteome</keyword>
<proteinExistence type="predicted"/>
<protein>
    <submittedName>
        <fullName evidence="1">Uncharacterized protein</fullName>
    </submittedName>
</protein>
<sequence>MLIVSFFAFGQKVKLKDGSVSIDKVEVYKYEDDGVTTISTLSNKELFVIKPSYYEVPNPAYGSIGCPANNCPKMTRRAIFTVKFLNNGKELYTDISIKDLIKNIYKAGIFDSEGKTDEGKEDLFIDKYSNEDVKLRLLN</sequence>
<accession>A0A085Z932</accession>
<reference evidence="1 2" key="1">
    <citation type="submission" date="2014-07" db="EMBL/GenBank/DDBJ databases">
        <title>Genome of Chryseobacterium formosense LMG 24722.</title>
        <authorList>
            <person name="Pipes S.E."/>
            <person name="Stropko S.J."/>
            <person name="Newman J.D."/>
        </authorList>
    </citation>
    <scope>NUCLEOTIDE SEQUENCE [LARGE SCALE GENOMIC DNA]</scope>
    <source>
        <strain evidence="1 2">LMG 24722</strain>
    </source>
</reference>
<organism evidence="1 2">
    <name type="scientific">Chryseobacterium formosense</name>
    <dbReference type="NCBI Taxonomy" id="236814"/>
    <lineage>
        <taxon>Bacteria</taxon>
        <taxon>Pseudomonadati</taxon>
        <taxon>Bacteroidota</taxon>
        <taxon>Flavobacteriia</taxon>
        <taxon>Flavobacteriales</taxon>
        <taxon>Weeksellaceae</taxon>
        <taxon>Chryseobacterium group</taxon>
        <taxon>Chryseobacterium</taxon>
    </lineage>
</organism>
<dbReference type="eggNOG" id="ENOG50311QE">
    <property type="taxonomic scope" value="Bacteria"/>
</dbReference>
<gene>
    <name evidence="1" type="ORF">IX39_10095</name>
</gene>
<evidence type="ECO:0000313" key="1">
    <source>
        <dbReference type="EMBL" id="KFF00946.1"/>
    </source>
</evidence>
<dbReference type="STRING" id="236814.IX39_10095"/>